<organism evidence="3 4">
    <name type="scientific">Pseudonocardia xishanensis</name>
    <dbReference type="NCBI Taxonomy" id="630995"/>
    <lineage>
        <taxon>Bacteria</taxon>
        <taxon>Bacillati</taxon>
        <taxon>Actinomycetota</taxon>
        <taxon>Actinomycetes</taxon>
        <taxon>Pseudonocardiales</taxon>
        <taxon>Pseudonocardiaceae</taxon>
        <taxon>Pseudonocardia</taxon>
    </lineage>
</organism>
<keyword evidence="1" id="KW-0378">Hydrolase</keyword>
<feature type="domain" description="Alpha/beta hydrolase fold-3" evidence="2">
    <location>
        <begin position="75"/>
        <end position="274"/>
    </location>
</feature>
<proteinExistence type="predicted"/>
<name>A0ABP8RFW2_9PSEU</name>
<dbReference type="Proteomes" id="UP001501598">
    <property type="component" value="Unassembled WGS sequence"/>
</dbReference>
<reference evidence="4" key="1">
    <citation type="journal article" date="2019" name="Int. J. Syst. Evol. Microbiol.">
        <title>The Global Catalogue of Microorganisms (GCM) 10K type strain sequencing project: providing services to taxonomists for standard genome sequencing and annotation.</title>
        <authorList>
            <consortium name="The Broad Institute Genomics Platform"/>
            <consortium name="The Broad Institute Genome Sequencing Center for Infectious Disease"/>
            <person name="Wu L."/>
            <person name="Ma J."/>
        </authorList>
    </citation>
    <scope>NUCLEOTIDE SEQUENCE [LARGE SCALE GENOMIC DNA]</scope>
    <source>
        <strain evidence="4">JCM 17906</strain>
    </source>
</reference>
<sequence length="309" mass="32778">MTLHPVIAEIVARARAASGDRTPGIADARAQLDAGTAALGAGPAVRRVGDQEVSGRRGPIPCRVYEDGDDPAGTVVYVHGGGWAIGGPTAFDPFARALCRRSGARVLLVDYALAPEQPFPRGLEDVEDALRWVAERYGADGPLVVVGDSAGANLTAAATIGLAGEVTPALQVLIYPVADCRFDRPSYLRYGEGLLLTRTAMEAFFRMYAPADQWTDPRISVLRHPDLARSPRTRVVTAEYDLLRDEGEELAEALAAAGVETTVHRYSGVHHGFLRLFELVDTADAALTDVSAAIHAATSPARSGRSPGE</sequence>
<dbReference type="EMBL" id="BAABGT010000009">
    <property type="protein sequence ID" value="GAA4537203.1"/>
    <property type="molecule type" value="Genomic_DNA"/>
</dbReference>
<dbReference type="Gene3D" id="3.40.50.1820">
    <property type="entry name" value="alpha/beta hydrolase"/>
    <property type="match status" value="1"/>
</dbReference>
<dbReference type="InterPro" id="IPR050300">
    <property type="entry name" value="GDXG_lipolytic_enzyme"/>
</dbReference>
<protein>
    <recommendedName>
        <fullName evidence="2">Alpha/beta hydrolase fold-3 domain-containing protein</fullName>
    </recommendedName>
</protein>
<dbReference type="Pfam" id="PF07859">
    <property type="entry name" value="Abhydrolase_3"/>
    <property type="match status" value="1"/>
</dbReference>
<dbReference type="PANTHER" id="PTHR48081:SF8">
    <property type="entry name" value="ALPHA_BETA HYDROLASE FOLD-3 DOMAIN-CONTAINING PROTEIN-RELATED"/>
    <property type="match status" value="1"/>
</dbReference>
<evidence type="ECO:0000256" key="1">
    <source>
        <dbReference type="ARBA" id="ARBA00022801"/>
    </source>
</evidence>
<dbReference type="SUPFAM" id="SSF53474">
    <property type="entry name" value="alpha/beta-Hydrolases"/>
    <property type="match status" value="1"/>
</dbReference>
<dbReference type="InterPro" id="IPR029058">
    <property type="entry name" value="AB_hydrolase_fold"/>
</dbReference>
<evidence type="ECO:0000313" key="3">
    <source>
        <dbReference type="EMBL" id="GAA4537203.1"/>
    </source>
</evidence>
<comment type="caution">
    <text evidence="3">The sequence shown here is derived from an EMBL/GenBank/DDBJ whole genome shotgun (WGS) entry which is preliminary data.</text>
</comment>
<dbReference type="RefSeq" id="WP_345412283.1">
    <property type="nucleotide sequence ID" value="NZ_BAABGT010000009.1"/>
</dbReference>
<keyword evidence="4" id="KW-1185">Reference proteome</keyword>
<gene>
    <name evidence="3" type="ORF">GCM10023175_05410</name>
</gene>
<evidence type="ECO:0000259" key="2">
    <source>
        <dbReference type="Pfam" id="PF07859"/>
    </source>
</evidence>
<evidence type="ECO:0000313" key="4">
    <source>
        <dbReference type="Proteomes" id="UP001501598"/>
    </source>
</evidence>
<dbReference type="PANTHER" id="PTHR48081">
    <property type="entry name" value="AB HYDROLASE SUPERFAMILY PROTEIN C4A8.06C"/>
    <property type="match status" value="1"/>
</dbReference>
<accession>A0ABP8RFW2</accession>
<dbReference type="InterPro" id="IPR013094">
    <property type="entry name" value="AB_hydrolase_3"/>
</dbReference>